<keyword evidence="3" id="KW-1015">Disulfide bond</keyword>
<dbReference type="PROSITE" id="PS00194">
    <property type="entry name" value="THIOREDOXIN_1"/>
    <property type="match status" value="1"/>
</dbReference>
<gene>
    <name evidence="8" type="ORF">C1SCF055_LOCUS12</name>
</gene>
<sequence>MGNVADFTDQNFESEVISSSEPVLVDFWAPWCGPCRMIAPVVEELAADNAGSVKIGKLNVDDSPSSAAAYGVSSIPTLILFKGGEVVNTFVGLKDKRELQQAIDSAKASMPSGARIDAAHPIVGQEPPATPDALPAPSPAAEDVAPAEEFYEQLRLQAEQLGGELQRRRDQLDRRESRLNARDAELDNEARGLRMWLVERQQELDEHEKDLIRRERAIEDRKSQIAAAEAFQESSHTEAQRYAQKQQALHDQRQAELDRQQHELARRAAALDAATDELNSAREQFQNTKTHELQQIEARRESSLQMVRLGLEGLERRRQAVEQQAAEVEGLRKRLLAEEPNRSNVPSGRLLDLERRERLVEVGFELIDKRREALSDLEQQLKDRADAQLRQLRLDRQQLLKQEKQLELRREQMQEKFQKRDSELEARQAALDQLRETLTRSQRESLELRLATEELWNQLITKFPAPALTASLGNIRAQLADHDRQVRQELLEHRQKLEVLRDQLVEQHARLDHKKREHQAWVERRTQELDQRTQSLTARQFKLEEQQRAIEHLQHDWSCERLALQDQVQSLIRQARETAAK</sequence>
<evidence type="ECO:0000259" key="7">
    <source>
        <dbReference type="PROSITE" id="PS51352"/>
    </source>
</evidence>
<dbReference type="GO" id="GO:0045454">
    <property type="term" value="P:cell redox homeostasis"/>
    <property type="evidence" value="ECO:0007669"/>
    <property type="project" value="TreeGrafter"/>
</dbReference>
<keyword evidence="10" id="KW-1185">Reference proteome</keyword>
<dbReference type="InterPro" id="IPR005746">
    <property type="entry name" value="Thioredoxin"/>
</dbReference>
<comment type="caution">
    <text evidence="8">The sequence shown here is derived from an EMBL/GenBank/DDBJ whole genome shotgun (WGS) entry which is preliminary data.</text>
</comment>
<evidence type="ECO:0000256" key="2">
    <source>
        <dbReference type="ARBA" id="ARBA00022982"/>
    </source>
</evidence>
<evidence type="ECO:0000256" key="1">
    <source>
        <dbReference type="ARBA" id="ARBA00022448"/>
    </source>
</evidence>
<dbReference type="PRINTS" id="PR00421">
    <property type="entry name" value="THIOREDOXIN"/>
</dbReference>
<dbReference type="CDD" id="cd02947">
    <property type="entry name" value="TRX_family"/>
    <property type="match status" value="1"/>
</dbReference>
<evidence type="ECO:0000256" key="5">
    <source>
        <dbReference type="SAM" id="Coils"/>
    </source>
</evidence>
<dbReference type="Gene3D" id="3.40.30.10">
    <property type="entry name" value="Glutaredoxin"/>
    <property type="match status" value="1"/>
</dbReference>
<feature type="compositionally biased region" description="Pro residues" evidence="6">
    <location>
        <begin position="128"/>
        <end position="138"/>
    </location>
</feature>
<dbReference type="OrthoDB" id="2121326at2759"/>
<dbReference type="PANTHER" id="PTHR45663">
    <property type="entry name" value="GEO12009P1"/>
    <property type="match status" value="1"/>
</dbReference>
<dbReference type="PANTHER" id="PTHR45663:SF11">
    <property type="entry name" value="GEO12009P1"/>
    <property type="match status" value="1"/>
</dbReference>
<dbReference type="InterPro" id="IPR036249">
    <property type="entry name" value="Thioredoxin-like_sf"/>
</dbReference>
<dbReference type="Proteomes" id="UP001152797">
    <property type="component" value="Unassembled WGS sequence"/>
</dbReference>
<feature type="compositionally biased region" description="Basic and acidic residues" evidence="6">
    <location>
        <begin position="248"/>
        <end position="266"/>
    </location>
</feature>
<keyword evidence="2" id="KW-0249">Electron transport</keyword>
<dbReference type="PROSITE" id="PS51352">
    <property type="entry name" value="THIOREDOXIN_2"/>
    <property type="match status" value="1"/>
</dbReference>
<name>A0A9P1FF06_9DINO</name>
<dbReference type="GO" id="GO:0015035">
    <property type="term" value="F:protein-disulfide reductase activity"/>
    <property type="evidence" value="ECO:0007669"/>
    <property type="project" value="InterPro"/>
</dbReference>
<dbReference type="AlphaFoldDB" id="A0A9P1FF06"/>
<keyword evidence="1" id="KW-0813">Transport</keyword>
<dbReference type="InterPro" id="IPR013766">
    <property type="entry name" value="Thioredoxin_domain"/>
</dbReference>
<dbReference type="EMBL" id="CAMXCT020000001">
    <property type="protein sequence ID" value="CAL1124797.1"/>
    <property type="molecule type" value="Genomic_DNA"/>
</dbReference>
<dbReference type="EMBL" id="CAMXCT030000001">
    <property type="protein sequence ID" value="CAL4758734.1"/>
    <property type="molecule type" value="Genomic_DNA"/>
</dbReference>
<evidence type="ECO:0000256" key="6">
    <source>
        <dbReference type="SAM" id="MobiDB-lite"/>
    </source>
</evidence>
<dbReference type="SUPFAM" id="SSF52833">
    <property type="entry name" value="Thioredoxin-like"/>
    <property type="match status" value="1"/>
</dbReference>
<feature type="coiled-coil region" evidence="5">
    <location>
        <begin position="483"/>
        <end position="517"/>
    </location>
</feature>
<dbReference type="EMBL" id="CAMXCT010000001">
    <property type="protein sequence ID" value="CAI3971422.1"/>
    <property type="molecule type" value="Genomic_DNA"/>
</dbReference>
<accession>A0A9P1FF06</accession>
<protein>
    <submittedName>
        <fullName evidence="9">Thioredoxin (Trx)</fullName>
    </submittedName>
</protein>
<evidence type="ECO:0000313" key="10">
    <source>
        <dbReference type="Proteomes" id="UP001152797"/>
    </source>
</evidence>
<dbReference type="Pfam" id="PF00085">
    <property type="entry name" value="Thioredoxin"/>
    <property type="match status" value="1"/>
</dbReference>
<feature type="region of interest" description="Disordered" evidence="6">
    <location>
        <begin position="123"/>
        <end position="144"/>
    </location>
</feature>
<reference evidence="9 10" key="2">
    <citation type="submission" date="2024-05" db="EMBL/GenBank/DDBJ databases">
        <authorList>
            <person name="Chen Y."/>
            <person name="Shah S."/>
            <person name="Dougan E. K."/>
            <person name="Thang M."/>
            <person name="Chan C."/>
        </authorList>
    </citation>
    <scope>NUCLEOTIDE SEQUENCE [LARGE SCALE GENOMIC DNA]</scope>
</reference>
<reference evidence="8" key="1">
    <citation type="submission" date="2022-10" db="EMBL/GenBank/DDBJ databases">
        <authorList>
            <person name="Chen Y."/>
            <person name="Dougan E. K."/>
            <person name="Chan C."/>
            <person name="Rhodes N."/>
            <person name="Thang M."/>
        </authorList>
    </citation>
    <scope>NUCLEOTIDE SEQUENCE</scope>
</reference>
<dbReference type="InterPro" id="IPR017937">
    <property type="entry name" value="Thioredoxin_CS"/>
</dbReference>
<keyword evidence="4" id="KW-0676">Redox-active center</keyword>
<feature type="domain" description="Thioredoxin" evidence="7">
    <location>
        <begin position="1"/>
        <end position="108"/>
    </location>
</feature>
<evidence type="ECO:0000256" key="3">
    <source>
        <dbReference type="ARBA" id="ARBA00023157"/>
    </source>
</evidence>
<evidence type="ECO:0000256" key="4">
    <source>
        <dbReference type="ARBA" id="ARBA00023284"/>
    </source>
</evidence>
<dbReference type="GO" id="GO:0005829">
    <property type="term" value="C:cytosol"/>
    <property type="evidence" value="ECO:0007669"/>
    <property type="project" value="TreeGrafter"/>
</dbReference>
<evidence type="ECO:0000313" key="8">
    <source>
        <dbReference type="EMBL" id="CAI3971422.1"/>
    </source>
</evidence>
<proteinExistence type="predicted"/>
<keyword evidence="5" id="KW-0175">Coiled coil</keyword>
<feature type="region of interest" description="Disordered" evidence="6">
    <location>
        <begin position="229"/>
        <end position="267"/>
    </location>
</feature>
<dbReference type="NCBIfam" id="TIGR01068">
    <property type="entry name" value="thioredoxin"/>
    <property type="match status" value="1"/>
</dbReference>
<feature type="coiled-coil region" evidence="5">
    <location>
        <begin position="382"/>
        <end position="451"/>
    </location>
</feature>
<organism evidence="8">
    <name type="scientific">Cladocopium goreaui</name>
    <dbReference type="NCBI Taxonomy" id="2562237"/>
    <lineage>
        <taxon>Eukaryota</taxon>
        <taxon>Sar</taxon>
        <taxon>Alveolata</taxon>
        <taxon>Dinophyceae</taxon>
        <taxon>Suessiales</taxon>
        <taxon>Symbiodiniaceae</taxon>
        <taxon>Cladocopium</taxon>
    </lineage>
</organism>
<dbReference type="FunFam" id="3.40.30.10:FF:000001">
    <property type="entry name" value="Thioredoxin"/>
    <property type="match status" value="1"/>
</dbReference>
<evidence type="ECO:0000313" key="9">
    <source>
        <dbReference type="EMBL" id="CAL4758734.1"/>
    </source>
</evidence>